<accession>A0A6T7SYD6</accession>
<gene>
    <name evidence="2" type="ORF">PANT1444_LOCUS14346</name>
    <name evidence="3" type="ORF">PANT1444_LOCUS14352</name>
</gene>
<feature type="region of interest" description="Disordered" evidence="1">
    <location>
        <begin position="88"/>
        <end position="120"/>
    </location>
</feature>
<evidence type="ECO:0000256" key="1">
    <source>
        <dbReference type="SAM" id="MobiDB-lite"/>
    </source>
</evidence>
<sequence>MQSTVPSNRPLRRTRTMSLANMLPAAVGATLVGAVAYFALAPSAPAAALARADSSATSQKKKMLVRRHSSGDHAFLPNRQETAAKNLAARGGVQPGHMQDSEGLSLPNTHERHSDGRARA</sequence>
<name>A0A6T7SYD6_9EUKA</name>
<dbReference type="EMBL" id="HBEP01025237">
    <property type="protein sequence ID" value="CAD8497284.1"/>
    <property type="molecule type" value="Transcribed_RNA"/>
</dbReference>
<feature type="compositionally biased region" description="Basic and acidic residues" evidence="1">
    <location>
        <begin position="109"/>
        <end position="120"/>
    </location>
</feature>
<evidence type="ECO:0000313" key="3">
    <source>
        <dbReference type="EMBL" id="CAD8497294.1"/>
    </source>
</evidence>
<proteinExistence type="predicted"/>
<protein>
    <submittedName>
        <fullName evidence="2">Uncharacterized protein</fullName>
    </submittedName>
</protein>
<dbReference type="EMBL" id="HBEP01025248">
    <property type="protein sequence ID" value="CAD8497294.1"/>
    <property type="molecule type" value="Transcribed_RNA"/>
</dbReference>
<evidence type="ECO:0000313" key="2">
    <source>
        <dbReference type="EMBL" id="CAD8497284.1"/>
    </source>
</evidence>
<organism evidence="2">
    <name type="scientific">Phaeocystis antarctica</name>
    <dbReference type="NCBI Taxonomy" id="33657"/>
    <lineage>
        <taxon>Eukaryota</taxon>
        <taxon>Haptista</taxon>
        <taxon>Haptophyta</taxon>
        <taxon>Prymnesiophyceae</taxon>
        <taxon>Phaeocystales</taxon>
        <taxon>Phaeocystaceae</taxon>
        <taxon>Phaeocystis</taxon>
    </lineage>
</organism>
<dbReference type="AlphaFoldDB" id="A0A6T7SYD6"/>
<reference evidence="2" key="1">
    <citation type="submission" date="2021-01" db="EMBL/GenBank/DDBJ databases">
        <authorList>
            <person name="Corre E."/>
            <person name="Pelletier E."/>
            <person name="Niang G."/>
            <person name="Scheremetjew M."/>
            <person name="Finn R."/>
            <person name="Kale V."/>
            <person name="Holt S."/>
            <person name="Cochrane G."/>
            <person name="Meng A."/>
            <person name="Brown T."/>
            <person name="Cohen L."/>
        </authorList>
    </citation>
    <scope>NUCLEOTIDE SEQUENCE</scope>
    <source>
        <strain evidence="2">CCMP1374</strain>
    </source>
</reference>